<reference evidence="8 9" key="1">
    <citation type="submission" date="2019-10" db="EMBL/GenBank/DDBJ databases">
        <title>Streptomyces tenebrisbrunneis sp.nov., an endogenous actinomycete isolated from of Lycium ruthenicum.</title>
        <authorList>
            <person name="Ma L."/>
        </authorList>
    </citation>
    <scope>NUCLEOTIDE SEQUENCE [LARGE SCALE GENOMIC DNA]</scope>
    <source>
        <strain evidence="8 9">TRM 66187</strain>
    </source>
</reference>
<dbReference type="CDD" id="cd06173">
    <property type="entry name" value="MFS_MefA_like"/>
    <property type="match status" value="1"/>
</dbReference>
<feature type="transmembrane region" description="Helical" evidence="7">
    <location>
        <begin position="281"/>
        <end position="304"/>
    </location>
</feature>
<gene>
    <name evidence="8" type="ORF">GCU69_14510</name>
</gene>
<evidence type="ECO:0000256" key="4">
    <source>
        <dbReference type="ARBA" id="ARBA00022989"/>
    </source>
</evidence>
<evidence type="ECO:0000313" key="9">
    <source>
        <dbReference type="Proteomes" id="UP000621266"/>
    </source>
</evidence>
<feature type="transmembrane region" description="Helical" evidence="7">
    <location>
        <begin position="403"/>
        <end position="424"/>
    </location>
</feature>
<accession>A0ABQ7FHC2</accession>
<evidence type="ECO:0000256" key="5">
    <source>
        <dbReference type="ARBA" id="ARBA00023136"/>
    </source>
</evidence>
<evidence type="ECO:0000313" key="8">
    <source>
        <dbReference type="EMBL" id="KAF4408401.1"/>
    </source>
</evidence>
<feature type="region of interest" description="Disordered" evidence="6">
    <location>
        <begin position="1"/>
        <end position="33"/>
    </location>
</feature>
<feature type="transmembrane region" description="Helical" evidence="7">
    <location>
        <begin position="337"/>
        <end position="360"/>
    </location>
</feature>
<feature type="compositionally biased region" description="Basic and acidic residues" evidence="6">
    <location>
        <begin position="8"/>
        <end position="30"/>
    </location>
</feature>
<protein>
    <submittedName>
        <fullName evidence="8">MFS transporter</fullName>
    </submittedName>
</protein>
<dbReference type="InterPro" id="IPR011701">
    <property type="entry name" value="MFS"/>
</dbReference>
<dbReference type="PANTHER" id="PTHR23513:SF11">
    <property type="entry name" value="STAPHYLOFERRIN A TRANSPORTER"/>
    <property type="match status" value="1"/>
</dbReference>
<dbReference type="RefSeq" id="WP_156206272.1">
    <property type="nucleotide sequence ID" value="NZ_WHPN01000275.1"/>
</dbReference>
<evidence type="ECO:0000256" key="2">
    <source>
        <dbReference type="ARBA" id="ARBA00022475"/>
    </source>
</evidence>
<organism evidence="8 9">
    <name type="scientific">Streptomyces lycii</name>
    <dbReference type="NCBI Taxonomy" id="2654337"/>
    <lineage>
        <taxon>Bacteria</taxon>
        <taxon>Bacillati</taxon>
        <taxon>Actinomycetota</taxon>
        <taxon>Actinomycetes</taxon>
        <taxon>Kitasatosporales</taxon>
        <taxon>Streptomycetaceae</taxon>
        <taxon>Streptomyces</taxon>
    </lineage>
</organism>
<evidence type="ECO:0000256" key="3">
    <source>
        <dbReference type="ARBA" id="ARBA00022692"/>
    </source>
</evidence>
<evidence type="ECO:0000256" key="1">
    <source>
        <dbReference type="ARBA" id="ARBA00004651"/>
    </source>
</evidence>
<keyword evidence="4 7" id="KW-1133">Transmembrane helix</keyword>
<feature type="transmembrane region" description="Helical" evidence="7">
    <location>
        <begin position="372"/>
        <end position="391"/>
    </location>
</feature>
<feature type="transmembrane region" description="Helical" evidence="7">
    <location>
        <begin position="200"/>
        <end position="220"/>
    </location>
</feature>
<feature type="transmembrane region" description="Helical" evidence="7">
    <location>
        <begin position="311"/>
        <end position="331"/>
    </location>
</feature>
<keyword evidence="5 7" id="KW-0472">Membrane</keyword>
<dbReference type="Proteomes" id="UP000621266">
    <property type="component" value="Unassembled WGS sequence"/>
</dbReference>
<comment type="caution">
    <text evidence="8">The sequence shown here is derived from an EMBL/GenBank/DDBJ whole genome shotgun (WGS) entry which is preliminary data.</text>
</comment>
<dbReference type="InterPro" id="IPR036259">
    <property type="entry name" value="MFS_trans_sf"/>
</dbReference>
<dbReference type="Gene3D" id="1.20.1250.20">
    <property type="entry name" value="MFS general substrate transporter like domains"/>
    <property type="match status" value="1"/>
</dbReference>
<feature type="transmembrane region" description="Helical" evidence="7">
    <location>
        <begin position="249"/>
        <end position="269"/>
    </location>
</feature>
<keyword evidence="9" id="KW-1185">Reference proteome</keyword>
<evidence type="ECO:0000256" key="7">
    <source>
        <dbReference type="SAM" id="Phobius"/>
    </source>
</evidence>
<dbReference type="EMBL" id="WHPN01000275">
    <property type="protein sequence ID" value="KAF4408401.1"/>
    <property type="molecule type" value="Genomic_DNA"/>
</dbReference>
<dbReference type="PANTHER" id="PTHR23513">
    <property type="entry name" value="INTEGRAL MEMBRANE EFFLUX PROTEIN-RELATED"/>
    <property type="match status" value="1"/>
</dbReference>
<feature type="transmembrane region" description="Helical" evidence="7">
    <location>
        <begin position="112"/>
        <end position="131"/>
    </location>
</feature>
<comment type="subcellular location">
    <subcellularLocation>
        <location evidence="1">Cell membrane</location>
        <topology evidence="1">Multi-pass membrane protein</topology>
    </subcellularLocation>
</comment>
<keyword evidence="3 7" id="KW-0812">Transmembrane</keyword>
<dbReference type="Pfam" id="PF07690">
    <property type="entry name" value="MFS_1"/>
    <property type="match status" value="1"/>
</dbReference>
<name>A0ABQ7FHC2_9ACTN</name>
<sequence length="432" mass="44258">MAADPVADTDRERRPAGRRPPEEPPGEAREAAGGAGRHALWNRDFGLFFGARTIAKFGDGMVPVALATGLVGAGEGTFAVSFALGAWTACFAGFVLFGGVLADRFSARRMMVLADLLRLVVTTALVFVFAAGQPVLWLVYVLSAVNGVGTGLFQPGIASTIPAVTTEVQRANAVVRVSESLMAMAGPAAAGVLAGLGGASALFAVNAATFGVSGVCLFLMRRAPAAHGDGRSMLRDLVDGWRGFRSRTWLWSVIAVWTAYSLVVLGPMLPLQAVLITRDHGASALGTMLAVQGAGNAAGGLLAMRLRPRKPLAAGALALLGLTANVAALALGAPLPLLGAAFFAGGAGLAFWVVMWSTAVQTHVPAHELNRVHAYDVAGSVAMLAAGRALATPAAHWLGARELLLGAAALNVGVVAVLLLVPAVRGLRRADG</sequence>
<proteinExistence type="predicted"/>
<dbReference type="SUPFAM" id="SSF103473">
    <property type="entry name" value="MFS general substrate transporter"/>
    <property type="match status" value="1"/>
</dbReference>
<keyword evidence="2" id="KW-1003">Cell membrane</keyword>
<feature type="transmembrane region" description="Helical" evidence="7">
    <location>
        <begin position="78"/>
        <end position="100"/>
    </location>
</feature>
<evidence type="ECO:0000256" key="6">
    <source>
        <dbReference type="SAM" id="MobiDB-lite"/>
    </source>
</evidence>